<evidence type="ECO:0000313" key="7">
    <source>
        <dbReference type="Proteomes" id="UP000778523"/>
    </source>
</evidence>
<evidence type="ECO:0000256" key="3">
    <source>
        <dbReference type="SAM" id="MobiDB-lite"/>
    </source>
</evidence>
<comment type="subcellular location">
    <subcellularLocation>
        <location evidence="2">Secreted</location>
    </subcellularLocation>
</comment>
<dbReference type="RefSeq" id="WP_170020556.1">
    <property type="nucleotide sequence ID" value="NZ_JABCSC020000001.1"/>
</dbReference>
<dbReference type="PROSITE" id="PS51257">
    <property type="entry name" value="PROKAR_LIPOPROTEIN"/>
    <property type="match status" value="1"/>
</dbReference>
<keyword evidence="2" id="KW-0964">Secreted</keyword>
<sequence length="546" mass="56662">MLVQKKPGIALLLATAAALVACGGGGGGGSSSTTTTSSTSSTSSSTAASSASTSSNASATATLVGSLGATGWATYGTGTTGGNSATAAKTYTVSTRAQLIQALYGNSATINADGSIASGSLDSSAKIIYVSGEISLNTNKAGTELTADDYLTYANAASSTCASYGYTTTAALWAAYYAAYTPSVWGNSTAVSGTPESARVCAANIQKKVVRLSIPSHTSIIGLGSNAKIVHGQLLLDGGSSTSVVSNIVIRNISFEDAFDFFPQWDPTDSTTGRWNSAYDNISVNYATNVWIDHNTFSDGSRIDHDYPSVWTDSGWTGSDFKVQHHDGLLDITKAANYVTASYNHFHDHDKSMLIGSTETASTTAENPSVLKVTLHHNYFQNLKQRQPLVRYGVVHLFNNYFTGDMSSSANYPWSVAWSQAQGAKLYVENNVVQLSNGTPTGANVYKGSSGSKTAACVTTTSTSTEYCSAYAWHVGNILNENALDAGGAVTGVTTTNVTVSSTPWYAINATTGAPTAKPSDFYTYTPEATSNLATTIPASAGAGKL</sequence>
<dbReference type="EMBL" id="JABCSC020000001">
    <property type="protein sequence ID" value="NSL54100.1"/>
    <property type="molecule type" value="Genomic_DNA"/>
</dbReference>
<dbReference type="SMART" id="SM00656">
    <property type="entry name" value="Amb_all"/>
    <property type="match status" value="1"/>
</dbReference>
<evidence type="ECO:0000259" key="5">
    <source>
        <dbReference type="SMART" id="SM00656"/>
    </source>
</evidence>
<dbReference type="PANTHER" id="PTHR31683:SF18">
    <property type="entry name" value="PECTATE LYASE 21-RELATED"/>
    <property type="match status" value="1"/>
</dbReference>
<dbReference type="PANTHER" id="PTHR31683">
    <property type="entry name" value="PECTATE LYASE 18-RELATED"/>
    <property type="match status" value="1"/>
</dbReference>
<dbReference type="SUPFAM" id="SSF51126">
    <property type="entry name" value="Pectin lyase-like"/>
    <property type="match status" value="1"/>
</dbReference>
<dbReference type="GO" id="GO:0016829">
    <property type="term" value="F:lyase activity"/>
    <property type="evidence" value="ECO:0007669"/>
    <property type="project" value="UniProtKB-KW"/>
</dbReference>
<keyword evidence="4" id="KW-0732">Signal</keyword>
<reference evidence="6 7" key="1">
    <citation type="submission" date="2020-06" db="EMBL/GenBank/DDBJ databases">
        <title>Draft genome of Uliginosibacterium sp. IMCC34675.</title>
        <authorList>
            <person name="Song J."/>
        </authorList>
    </citation>
    <scope>NUCLEOTIDE SEQUENCE [LARGE SCALE GENOMIC DNA]</scope>
    <source>
        <strain evidence="6 7">IMCC34675</strain>
    </source>
</reference>
<feature type="domain" description="Pectate lyase" evidence="5">
    <location>
        <begin position="174"/>
        <end position="439"/>
    </location>
</feature>
<accession>A0ABX2IJ67</accession>
<dbReference type="Gene3D" id="2.160.20.10">
    <property type="entry name" value="Single-stranded right-handed beta-helix, Pectin lyase-like"/>
    <property type="match status" value="1"/>
</dbReference>
<evidence type="ECO:0000256" key="1">
    <source>
        <dbReference type="ARBA" id="ARBA00023239"/>
    </source>
</evidence>
<keyword evidence="2" id="KW-0119">Carbohydrate metabolism</keyword>
<keyword evidence="2" id="KW-0624">Polysaccharide degradation</keyword>
<dbReference type="InterPro" id="IPR012334">
    <property type="entry name" value="Pectin_lyas_fold"/>
</dbReference>
<gene>
    <name evidence="6" type="ORF">HJ583_003585</name>
</gene>
<dbReference type="Proteomes" id="UP000778523">
    <property type="component" value="Unassembled WGS sequence"/>
</dbReference>
<comment type="similarity">
    <text evidence="2">Belongs to the polysaccharide lyase 1 family.</text>
</comment>
<feature type="region of interest" description="Disordered" evidence="3">
    <location>
        <begin position="27"/>
        <end position="52"/>
    </location>
</feature>
<evidence type="ECO:0000256" key="2">
    <source>
        <dbReference type="RuleBase" id="RU361173"/>
    </source>
</evidence>
<proteinExistence type="inferred from homology"/>
<dbReference type="InterPro" id="IPR045032">
    <property type="entry name" value="PEL"/>
</dbReference>
<keyword evidence="7" id="KW-1185">Reference proteome</keyword>
<evidence type="ECO:0000313" key="6">
    <source>
        <dbReference type="EMBL" id="NSL54100.1"/>
    </source>
</evidence>
<feature type="signal peptide" evidence="4">
    <location>
        <begin position="1"/>
        <end position="23"/>
    </location>
</feature>
<feature type="chain" id="PRO_5045422096" evidence="4">
    <location>
        <begin position="24"/>
        <end position="546"/>
    </location>
</feature>
<protein>
    <submittedName>
        <fullName evidence="6">Pectate lyase</fullName>
    </submittedName>
</protein>
<feature type="compositionally biased region" description="Low complexity" evidence="3">
    <location>
        <begin position="31"/>
        <end position="52"/>
    </location>
</feature>
<dbReference type="InterPro" id="IPR011050">
    <property type="entry name" value="Pectin_lyase_fold/virulence"/>
</dbReference>
<organism evidence="6 7">
    <name type="scientific">Uliginosibacterium aquaticum</name>
    <dbReference type="NCBI Taxonomy" id="2731212"/>
    <lineage>
        <taxon>Bacteria</taxon>
        <taxon>Pseudomonadati</taxon>
        <taxon>Pseudomonadota</taxon>
        <taxon>Betaproteobacteria</taxon>
        <taxon>Rhodocyclales</taxon>
        <taxon>Zoogloeaceae</taxon>
        <taxon>Uliginosibacterium</taxon>
    </lineage>
</organism>
<evidence type="ECO:0000256" key="4">
    <source>
        <dbReference type="SAM" id="SignalP"/>
    </source>
</evidence>
<comment type="caution">
    <text evidence="6">The sequence shown here is derived from an EMBL/GenBank/DDBJ whole genome shotgun (WGS) entry which is preliminary data.</text>
</comment>
<dbReference type="Pfam" id="PF00544">
    <property type="entry name" value="Pectate_lyase_4"/>
    <property type="match status" value="1"/>
</dbReference>
<dbReference type="InterPro" id="IPR002022">
    <property type="entry name" value="Pec_lyase"/>
</dbReference>
<keyword evidence="1 2" id="KW-0456">Lyase</keyword>
<name>A0ABX2IJ67_9RHOO</name>